<dbReference type="Pfam" id="PF01098">
    <property type="entry name" value="FTSW_RODA_SPOVE"/>
    <property type="match status" value="1"/>
</dbReference>
<dbReference type="EC" id="2.4.99.28" evidence="19"/>
<feature type="transmembrane region" description="Helical" evidence="22">
    <location>
        <begin position="324"/>
        <end position="348"/>
    </location>
</feature>
<keyword evidence="8" id="KW-0133">Cell shape</keyword>
<protein>
    <recommendedName>
        <fullName evidence="17">Probable peptidoglycan glycosyltransferase FtsW</fullName>
        <ecNumber evidence="19">2.4.99.28</ecNumber>
    </recommendedName>
    <alternativeName>
        <fullName evidence="18">Cell division protein FtsW</fullName>
    </alternativeName>
    <alternativeName>
        <fullName evidence="15">Cell wall polymerase</fullName>
    </alternativeName>
    <alternativeName>
        <fullName evidence="14">Peptidoglycan polymerase</fullName>
    </alternativeName>
</protein>
<evidence type="ECO:0000256" key="3">
    <source>
        <dbReference type="ARBA" id="ARBA00022475"/>
    </source>
</evidence>
<dbReference type="InterPro" id="IPR018365">
    <property type="entry name" value="Cell_cycle_FtsW-rel_CS"/>
</dbReference>
<keyword evidence="10 22" id="KW-1133">Transmembrane helix</keyword>
<keyword evidence="11 22" id="KW-0472">Membrane</keyword>
<accession>A0ABY8H311</accession>
<dbReference type="InterPro" id="IPR001182">
    <property type="entry name" value="FtsW/RodA"/>
</dbReference>
<dbReference type="RefSeq" id="WP_278156292.1">
    <property type="nucleotide sequence ID" value="NZ_CP121252.1"/>
</dbReference>
<keyword evidence="7 22" id="KW-0812">Transmembrane</keyword>
<feature type="transmembrane region" description="Helical" evidence="22">
    <location>
        <begin position="288"/>
        <end position="312"/>
    </location>
</feature>
<evidence type="ECO:0000256" key="6">
    <source>
        <dbReference type="ARBA" id="ARBA00022679"/>
    </source>
</evidence>
<evidence type="ECO:0000256" key="9">
    <source>
        <dbReference type="ARBA" id="ARBA00022984"/>
    </source>
</evidence>
<dbReference type="PROSITE" id="PS00428">
    <property type="entry name" value="FTSW_RODA_SPOVE"/>
    <property type="match status" value="1"/>
</dbReference>
<evidence type="ECO:0000256" key="11">
    <source>
        <dbReference type="ARBA" id="ARBA00023136"/>
    </source>
</evidence>
<keyword evidence="4" id="KW-0132">Cell division</keyword>
<sequence>MTSTRQRWWHRLWGWLEGAQASRTSYFLIVASTLALTAIGVIMVLSASSVENIGGQGSYASLTSQGVYAVVGLVMMFWLSRWRPDTLRRYSWILVIAAIVLLVLVFTPLGREINGNRNWIFIGGFSFQPSEAAKLALAVWGAHILAVKERLLTSFWHTVIPLVPVGVLIVLLVLLGKDLGTVLVLLTVLAALLFTSGFRLRYLFAGGAVGLVAVAAATLTSENRRVRIDAWMGQCDHVTDPCYQYEHGIYALATGGWWGAGLGQSRQKWSYIPEAENDFIFTILGEELGLIGALLVIGLFVALTIGLFRVAYRADNLFVRVCTGAIMAWLIGQAFLNIAMVTGLLPVIGVPLPFISAGGSALMMALMAVGVVLSFARDERRRALESESTPSTTTPKKGTVA</sequence>
<keyword evidence="24" id="KW-1185">Reference proteome</keyword>
<gene>
    <name evidence="23" type="primary">ftsW</name>
    <name evidence="23" type="ORF">P8192_08770</name>
</gene>
<reference evidence="23 24" key="1">
    <citation type="submission" date="2023-04" db="EMBL/GenBank/DDBJ databases">
        <title>Funneling lignin-derived compounds into biodiesel using alkali-halophilic Citricoccus sp. P2.</title>
        <authorList>
            <person name="Luo C.-B."/>
        </authorList>
    </citation>
    <scope>NUCLEOTIDE SEQUENCE [LARGE SCALE GENOMIC DNA]</scope>
    <source>
        <strain evidence="23 24">P2</strain>
    </source>
</reference>
<comment type="subcellular location">
    <subcellularLocation>
        <location evidence="1">Cell membrane</location>
        <topology evidence="1">Multi-pass membrane protein</topology>
    </subcellularLocation>
</comment>
<comment type="pathway">
    <text evidence="2">Cell wall biogenesis; peptidoglycan biosynthesis.</text>
</comment>
<evidence type="ECO:0000256" key="2">
    <source>
        <dbReference type="ARBA" id="ARBA00004752"/>
    </source>
</evidence>
<comment type="catalytic activity">
    <reaction evidence="20">
        <text>[GlcNAc-(1-&gt;4)-Mur2Ac(oyl-L-Ala-gamma-D-Glu-L-Lys-D-Ala-D-Ala)](n)-di-trans,octa-cis-undecaprenyl diphosphate + beta-D-GlcNAc-(1-&gt;4)-Mur2Ac(oyl-L-Ala-gamma-D-Glu-L-Lys-D-Ala-D-Ala)-di-trans,octa-cis-undecaprenyl diphosphate = [GlcNAc-(1-&gt;4)-Mur2Ac(oyl-L-Ala-gamma-D-Glu-L-Lys-D-Ala-D-Ala)](n+1)-di-trans,octa-cis-undecaprenyl diphosphate + di-trans,octa-cis-undecaprenyl diphosphate + H(+)</text>
        <dbReference type="Rhea" id="RHEA:23708"/>
        <dbReference type="Rhea" id="RHEA-COMP:9602"/>
        <dbReference type="Rhea" id="RHEA-COMP:9603"/>
        <dbReference type="ChEBI" id="CHEBI:15378"/>
        <dbReference type="ChEBI" id="CHEBI:58405"/>
        <dbReference type="ChEBI" id="CHEBI:60033"/>
        <dbReference type="ChEBI" id="CHEBI:78435"/>
        <dbReference type="EC" id="2.4.99.28"/>
    </reaction>
</comment>
<feature type="transmembrane region" description="Helical" evidence="22">
    <location>
        <begin position="202"/>
        <end position="221"/>
    </location>
</feature>
<name>A0ABY8H311_9MICC</name>
<evidence type="ECO:0000256" key="22">
    <source>
        <dbReference type="SAM" id="Phobius"/>
    </source>
</evidence>
<dbReference type="NCBIfam" id="TIGR02614">
    <property type="entry name" value="ftsW"/>
    <property type="match status" value="1"/>
</dbReference>
<dbReference type="Proteomes" id="UP001219037">
    <property type="component" value="Chromosome"/>
</dbReference>
<evidence type="ECO:0000256" key="15">
    <source>
        <dbReference type="ARBA" id="ARBA00033270"/>
    </source>
</evidence>
<evidence type="ECO:0000256" key="19">
    <source>
        <dbReference type="ARBA" id="ARBA00044770"/>
    </source>
</evidence>
<comment type="function">
    <text evidence="21">Peptidoglycan polymerase that is essential for cell division.</text>
</comment>
<evidence type="ECO:0000256" key="5">
    <source>
        <dbReference type="ARBA" id="ARBA00022676"/>
    </source>
</evidence>
<evidence type="ECO:0000256" key="12">
    <source>
        <dbReference type="ARBA" id="ARBA00023306"/>
    </source>
</evidence>
<keyword evidence="3" id="KW-1003">Cell membrane</keyword>
<evidence type="ECO:0000256" key="13">
    <source>
        <dbReference type="ARBA" id="ARBA00023316"/>
    </source>
</evidence>
<feature type="transmembrane region" description="Helical" evidence="22">
    <location>
        <begin position="354"/>
        <end position="376"/>
    </location>
</feature>
<feature type="transmembrane region" description="Helical" evidence="22">
    <location>
        <begin position="154"/>
        <end position="173"/>
    </location>
</feature>
<keyword evidence="9" id="KW-0573">Peptidoglycan synthesis</keyword>
<dbReference type="EMBL" id="CP121252">
    <property type="protein sequence ID" value="WFP15504.1"/>
    <property type="molecule type" value="Genomic_DNA"/>
</dbReference>
<keyword evidence="6" id="KW-0808">Transferase</keyword>
<dbReference type="PANTHER" id="PTHR30474">
    <property type="entry name" value="CELL CYCLE PROTEIN"/>
    <property type="match status" value="1"/>
</dbReference>
<evidence type="ECO:0000256" key="21">
    <source>
        <dbReference type="ARBA" id="ARBA00049966"/>
    </source>
</evidence>
<evidence type="ECO:0000256" key="1">
    <source>
        <dbReference type="ARBA" id="ARBA00004651"/>
    </source>
</evidence>
<organism evidence="23 24">
    <name type="scientific">Citricoccus muralis</name>
    <dbReference type="NCBI Taxonomy" id="169134"/>
    <lineage>
        <taxon>Bacteria</taxon>
        <taxon>Bacillati</taxon>
        <taxon>Actinomycetota</taxon>
        <taxon>Actinomycetes</taxon>
        <taxon>Micrococcales</taxon>
        <taxon>Micrococcaceae</taxon>
        <taxon>Citricoccus</taxon>
    </lineage>
</organism>
<evidence type="ECO:0000256" key="8">
    <source>
        <dbReference type="ARBA" id="ARBA00022960"/>
    </source>
</evidence>
<evidence type="ECO:0000256" key="14">
    <source>
        <dbReference type="ARBA" id="ARBA00032370"/>
    </source>
</evidence>
<evidence type="ECO:0000256" key="18">
    <source>
        <dbReference type="ARBA" id="ARBA00041418"/>
    </source>
</evidence>
<proteinExistence type="inferred from homology"/>
<evidence type="ECO:0000256" key="17">
    <source>
        <dbReference type="ARBA" id="ARBA00041185"/>
    </source>
</evidence>
<evidence type="ECO:0000256" key="4">
    <source>
        <dbReference type="ARBA" id="ARBA00022618"/>
    </source>
</evidence>
<feature type="transmembrane region" description="Helical" evidence="22">
    <location>
        <begin position="26"/>
        <end position="47"/>
    </location>
</feature>
<feature type="transmembrane region" description="Helical" evidence="22">
    <location>
        <begin position="90"/>
        <end position="107"/>
    </location>
</feature>
<evidence type="ECO:0000256" key="16">
    <source>
        <dbReference type="ARBA" id="ARBA00038053"/>
    </source>
</evidence>
<feature type="transmembrane region" description="Helical" evidence="22">
    <location>
        <begin position="119"/>
        <end position="142"/>
    </location>
</feature>
<evidence type="ECO:0000313" key="23">
    <source>
        <dbReference type="EMBL" id="WFP15504.1"/>
    </source>
</evidence>
<keyword evidence="12" id="KW-0131">Cell cycle</keyword>
<feature type="transmembrane region" description="Helical" evidence="22">
    <location>
        <begin position="59"/>
        <end position="78"/>
    </location>
</feature>
<evidence type="ECO:0000256" key="20">
    <source>
        <dbReference type="ARBA" id="ARBA00049902"/>
    </source>
</evidence>
<evidence type="ECO:0000256" key="10">
    <source>
        <dbReference type="ARBA" id="ARBA00022989"/>
    </source>
</evidence>
<comment type="similarity">
    <text evidence="16">Belongs to the SEDS family. FtsW subfamily.</text>
</comment>
<keyword evidence="13" id="KW-0961">Cell wall biogenesis/degradation</keyword>
<dbReference type="InterPro" id="IPR013437">
    <property type="entry name" value="FtsW"/>
</dbReference>
<keyword evidence="5" id="KW-0328">Glycosyltransferase</keyword>
<dbReference type="PANTHER" id="PTHR30474:SF2">
    <property type="entry name" value="PEPTIDOGLYCAN GLYCOSYLTRANSFERASE FTSW-RELATED"/>
    <property type="match status" value="1"/>
</dbReference>
<evidence type="ECO:0000313" key="24">
    <source>
        <dbReference type="Proteomes" id="UP001219037"/>
    </source>
</evidence>
<feature type="transmembrane region" description="Helical" evidence="22">
    <location>
        <begin position="179"/>
        <end position="195"/>
    </location>
</feature>
<evidence type="ECO:0000256" key="7">
    <source>
        <dbReference type="ARBA" id="ARBA00022692"/>
    </source>
</evidence>